<keyword evidence="1" id="KW-0560">Oxidoreductase</keyword>
<evidence type="ECO:0000313" key="5">
    <source>
        <dbReference type="Proteomes" id="UP000823521"/>
    </source>
</evidence>
<dbReference type="SUPFAM" id="SSF50475">
    <property type="entry name" value="FMN-binding split barrel"/>
    <property type="match status" value="1"/>
</dbReference>
<evidence type="ECO:0000256" key="2">
    <source>
        <dbReference type="SAM" id="MobiDB-lite"/>
    </source>
</evidence>
<dbReference type="SMART" id="SM00903">
    <property type="entry name" value="Flavin_Reduct"/>
    <property type="match status" value="1"/>
</dbReference>
<evidence type="ECO:0000256" key="1">
    <source>
        <dbReference type="ARBA" id="ARBA00023002"/>
    </source>
</evidence>
<comment type="caution">
    <text evidence="4">The sequence shown here is derived from an EMBL/GenBank/DDBJ whole genome shotgun (WGS) entry which is preliminary data.</text>
</comment>
<name>A0ABS3VNF5_MICEH</name>
<dbReference type="PANTHER" id="PTHR30466">
    <property type="entry name" value="FLAVIN REDUCTASE"/>
    <property type="match status" value="1"/>
</dbReference>
<dbReference type="Proteomes" id="UP000823521">
    <property type="component" value="Unassembled WGS sequence"/>
</dbReference>
<sequence length="203" mass="21055">MTDMPAQEPGHAAWSAGGDATFRELMSLFPSGVTVVTAIDRTGVPLGLTCTSMCSVSLSPPMLLTCLHHRSSTLHAMLERGSFAVNLLHSGGQAAAEVFATADLDRFAAVRWQPTPVRGLPWLTTDAHAVAECEVAEAKAAGDHVVVFGHVDGVLTRPGSPLLYGLRSYAAWTGRDGTPTEGTAEWTPASTVSSSSAGAPLAG</sequence>
<gene>
    <name evidence="4" type="ORF">GSF22_08375</name>
</gene>
<proteinExistence type="predicted"/>
<feature type="region of interest" description="Disordered" evidence="2">
    <location>
        <begin position="177"/>
        <end position="203"/>
    </location>
</feature>
<dbReference type="RefSeq" id="WP_208812569.1">
    <property type="nucleotide sequence ID" value="NZ_WVUH01000047.1"/>
</dbReference>
<dbReference type="InterPro" id="IPR050268">
    <property type="entry name" value="NADH-dep_flavin_reductase"/>
</dbReference>
<dbReference type="Gene3D" id="2.30.110.10">
    <property type="entry name" value="Electron Transport, Fmn-binding Protein, Chain A"/>
    <property type="match status" value="1"/>
</dbReference>
<feature type="compositionally biased region" description="Polar residues" evidence="2">
    <location>
        <begin position="188"/>
        <end position="197"/>
    </location>
</feature>
<dbReference type="InterPro" id="IPR012349">
    <property type="entry name" value="Split_barrel_FMN-bd"/>
</dbReference>
<organism evidence="4 5">
    <name type="scientific">Micromonospora echinofusca</name>
    <dbReference type="NCBI Taxonomy" id="47858"/>
    <lineage>
        <taxon>Bacteria</taxon>
        <taxon>Bacillati</taxon>
        <taxon>Actinomycetota</taxon>
        <taxon>Actinomycetes</taxon>
        <taxon>Micromonosporales</taxon>
        <taxon>Micromonosporaceae</taxon>
        <taxon>Micromonospora</taxon>
    </lineage>
</organism>
<evidence type="ECO:0000259" key="3">
    <source>
        <dbReference type="SMART" id="SM00903"/>
    </source>
</evidence>
<protein>
    <submittedName>
        <fullName evidence="4">Flavin reductase</fullName>
    </submittedName>
</protein>
<dbReference type="Pfam" id="PF01613">
    <property type="entry name" value="Flavin_Reduct"/>
    <property type="match status" value="1"/>
</dbReference>
<keyword evidence="5" id="KW-1185">Reference proteome</keyword>
<accession>A0ABS3VNF5</accession>
<feature type="domain" description="Flavin reductase like" evidence="3">
    <location>
        <begin position="26"/>
        <end position="171"/>
    </location>
</feature>
<dbReference type="InterPro" id="IPR002563">
    <property type="entry name" value="Flavin_Rdtase-like_dom"/>
</dbReference>
<evidence type="ECO:0000313" key="4">
    <source>
        <dbReference type="EMBL" id="MBO4206021.1"/>
    </source>
</evidence>
<reference evidence="4 5" key="1">
    <citation type="submission" date="2019-12" db="EMBL/GenBank/DDBJ databases">
        <title>Whole genome sequencing of endophytic Actinobacterium Micromonospora sp. MPMI6T.</title>
        <authorList>
            <person name="Evv R."/>
            <person name="Podile A.R."/>
        </authorList>
    </citation>
    <scope>NUCLEOTIDE SEQUENCE [LARGE SCALE GENOMIC DNA]</scope>
    <source>
        <strain evidence="4 5">MPMI6</strain>
    </source>
</reference>
<dbReference type="PANTHER" id="PTHR30466:SF1">
    <property type="entry name" value="FMN REDUCTASE (NADH) RUTF"/>
    <property type="match status" value="1"/>
</dbReference>
<dbReference type="EMBL" id="WVUH01000047">
    <property type="protein sequence ID" value="MBO4206021.1"/>
    <property type="molecule type" value="Genomic_DNA"/>
</dbReference>